<dbReference type="EMBL" id="MDBS01000003">
    <property type="protein sequence ID" value="PMP33012.1"/>
    <property type="molecule type" value="Genomic_DNA"/>
</dbReference>
<sequence>MAHVRNSAELDQLCGDEETLRDHQQSVLDDIQKGRFSNPDKVMNSIKELLQEQQFKSAPILDDVLFISNRLFNVSAVEIETLCRLYGVSLMPWEVELVFKIKAAKIGARNNV</sequence>
<gene>
    <name evidence="1" type="ORF">BCS90_09765</name>
</gene>
<organism evidence="1">
    <name type="scientific">Vibrio cyclitrophicus</name>
    <dbReference type="NCBI Taxonomy" id="47951"/>
    <lineage>
        <taxon>Bacteria</taxon>
        <taxon>Pseudomonadati</taxon>
        <taxon>Pseudomonadota</taxon>
        <taxon>Gammaproteobacteria</taxon>
        <taxon>Vibrionales</taxon>
        <taxon>Vibrionaceae</taxon>
        <taxon>Vibrio</taxon>
    </lineage>
</organism>
<dbReference type="AlphaFoldDB" id="A0A7Z1S4U2"/>
<reference evidence="1" key="2">
    <citation type="journal article" date="2018" name="Nature">
        <title>A major lineage of non-tailed dsDNA viruses as unrecognized killers of marine bacteria.</title>
        <authorList>
            <person name="Kauffman K.M."/>
            <person name="Hussain F.A."/>
            <person name="Yang J."/>
            <person name="Arevalo P."/>
            <person name="Brown J.M."/>
            <person name="Chang W.K."/>
            <person name="VanInsberghe D."/>
            <person name="Elsherbini J."/>
            <person name="Sharma R.S."/>
            <person name="Cutler M.B."/>
            <person name="Kelly L."/>
            <person name="Polz M.F."/>
        </authorList>
    </citation>
    <scope>NUCLEOTIDE SEQUENCE</scope>
    <source>
        <strain evidence="1">10N.222.46.E12</strain>
    </source>
</reference>
<accession>A0A7Z1S4U2</accession>
<comment type="caution">
    <text evidence="1">The sequence shown here is derived from an EMBL/GenBank/DDBJ whole genome shotgun (WGS) entry which is preliminary data.</text>
</comment>
<reference evidence="1" key="1">
    <citation type="submission" date="2016-07" db="EMBL/GenBank/DDBJ databases">
        <authorList>
            <person name="Kauffman K."/>
            <person name="Arevalo P."/>
            <person name="Polz M.F."/>
        </authorList>
    </citation>
    <scope>NUCLEOTIDE SEQUENCE</scope>
    <source>
        <strain evidence="1">10N.222.46.E12</strain>
    </source>
</reference>
<protein>
    <submittedName>
        <fullName evidence="1">Uncharacterized protein</fullName>
    </submittedName>
</protein>
<name>A0A7Z1S4U2_9VIBR</name>
<proteinExistence type="predicted"/>
<evidence type="ECO:0000313" key="1">
    <source>
        <dbReference type="EMBL" id="PMP33012.1"/>
    </source>
</evidence>